<dbReference type="Proteomes" id="UP001497482">
    <property type="component" value="Chromosome 13"/>
</dbReference>
<feature type="region of interest" description="Disordered" evidence="1">
    <location>
        <begin position="178"/>
        <end position="198"/>
    </location>
</feature>
<accession>A0AAV2JS23</accession>
<protein>
    <submittedName>
        <fullName evidence="2">Uncharacterized protein</fullName>
    </submittedName>
</protein>
<name>A0AAV2JS23_KNICA</name>
<dbReference type="AlphaFoldDB" id="A0AAV2JS23"/>
<evidence type="ECO:0000256" key="1">
    <source>
        <dbReference type="SAM" id="MobiDB-lite"/>
    </source>
</evidence>
<organism evidence="2 3">
    <name type="scientific">Knipowitschia caucasica</name>
    <name type="common">Caucasian dwarf goby</name>
    <name type="synonym">Pomatoschistus caucasicus</name>
    <dbReference type="NCBI Taxonomy" id="637954"/>
    <lineage>
        <taxon>Eukaryota</taxon>
        <taxon>Metazoa</taxon>
        <taxon>Chordata</taxon>
        <taxon>Craniata</taxon>
        <taxon>Vertebrata</taxon>
        <taxon>Euteleostomi</taxon>
        <taxon>Actinopterygii</taxon>
        <taxon>Neopterygii</taxon>
        <taxon>Teleostei</taxon>
        <taxon>Neoteleostei</taxon>
        <taxon>Acanthomorphata</taxon>
        <taxon>Gobiaria</taxon>
        <taxon>Gobiiformes</taxon>
        <taxon>Gobioidei</taxon>
        <taxon>Gobiidae</taxon>
        <taxon>Gobiinae</taxon>
        <taxon>Knipowitschia</taxon>
    </lineage>
</organism>
<proteinExistence type="predicted"/>
<keyword evidence="3" id="KW-1185">Reference proteome</keyword>
<reference evidence="2 3" key="1">
    <citation type="submission" date="2024-04" db="EMBL/GenBank/DDBJ databases">
        <authorList>
            <person name="Waldvogel A.-M."/>
            <person name="Schoenle A."/>
        </authorList>
    </citation>
    <scope>NUCLEOTIDE SEQUENCE [LARGE SCALE GENOMIC DNA]</scope>
</reference>
<feature type="compositionally biased region" description="Gly residues" evidence="1">
    <location>
        <begin position="106"/>
        <end position="117"/>
    </location>
</feature>
<feature type="region of interest" description="Disordered" evidence="1">
    <location>
        <begin position="95"/>
        <end position="117"/>
    </location>
</feature>
<sequence>MRDGRRRIRVDREALMRDRDCLRDSFDGYPCELICCPEGYELGGCRGIDVFVGNRPSSAVGPPVACGTGEGLGGYCGELSGGRCLSRWLGGEGSSPLEGDGDAGTVRGGSFGQGEGGVRALRPLGERSVVGGWSGRARRRAAVGEERRVRWRVVWGGLEERSGPGTGKGSELREALEMKRGGRLRENGESAERIGLRE</sequence>
<evidence type="ECO:0000313" key="3">
    <source>
        <dbReference type="Proteomes" id="UP001497482"/>
    </source>
</evidence>
<dbReference type="EMBL" id="OZ035835">
    <property type="protein sequence ID" value="CAL1578412.1"/>
    <property type="molecule type" value="Genomic_DNA"/>
</dbReference>
<gene>
    <name evidence="2" type="ORF">KC01_LOCUS9558</name>
</gene>
<evidence type="ECO:0000313" key="2">
    <source>
        <dbReference type="EMBL" id="CAL1578412.1"/>
    </source>
</evidence>